<feature type="region of interest" description="Disordered" evidence="2">
    <location>
        <begin position="450"/>
        <end position="517"/>
    </location>
</feature>
<evidence type="ECO:0000256" key="1">
    <source>
        <dbReference type="SAM" id="Coils"/>
    </source>
</evidence>
<dbReference type="EMBL" id="CADCVU010000153">
    <property type="protein sequence ID" value="CAA9509204.1"/>
    <property type="molecule type" value="Genomic_DNA"/>
</dbReference>
<evidence type="ECO:0000313" key="3">
    <source>
        <dbReference type="EMBL" id="CAA9509204.1"/>
    </source>
</evidence>
<keyword evidence="1" id="KW-0175">Coiled coil</keyword>
<proteinExistence type="predicted"/>
<accession>A0A6J4SYZ1</accession>
<feature type="compositionally biased region" description="Acidic residues" evidence="2">
    <location>
        <begin position="73"/>
        <end position="91"/>
    </location>
</feature>
<organism evidence="3">
    <name type="scientific">uncultured Solirubrobacterales bacterium</name>
    <dbReference type="NCBI Taxonomy" id="768556"/>
    <lineage>
        <taxon>Bacteria</taxon>
        <taxon>Bacillati</taxon>
        <taxon>Actinomycetota</taxon>
        <taxon>Thermoleophilia</taxon>
        <taxon>Solirubrobacterales</taxon>
        <taxon>environmental samples</taxon>
    </lineage>
</organism>
<feature type="compositionally biased region" description="Pro residues" evidence="2">
    <location>
        <begin position="178"/>
        <end position="192"/>
    </location>
</feature>
<feature type="compositionally biased region" description="Acidic residues" evidence="2">
    <location>
        <begin position="465"/>
        <end position="480"/>
    </location>
</feature>
<evidence type="ECO:0000256" key="2">
    <source>
        <dbReference type="SAM" id="MobiDB-lite"/>
    </source>
</evidence>
<feature type="compositionally biased region" description="Basic and acidic residues" evidence="2">
    <location>
        <begin position="500"/>
        <end position="511"/>
    </location>
</feature>
<name>A0A6J4SYZ1_9ACTN</name>
<feature type="compositionally biased region" description="Low complexity" evidence="2">
    <location>
        <begin position="138"/>
        <end position="148"/>
    </location>
</feature>
<feature type="compositionally biased region" description="Acidic residues" evidence="2">
    <location>
        <begin position="104"/>
        <end position="114"/>
    </location>
</feature>
<reference evidence="3" key="1">
    <citation type="submission" date="2020-02" db="EMBL/GenBank/DDBJ databases">
        <authorList>
            <person name="Meier V. D."/>
        </authorList>
    </citation>
    <scope>NUCLEOTIDE SEQUENCE</scope>
    <source>
        <strain evidence="3">AVDCRST_MAG45</strain>
    </source>
</reference>
<feature type="region of interest" description="Disordered" evidence="2">
    <location>
        <begin position="32"/>
        <end position="436"/>
    </location>
</feature>
<gene>
    <name evidence="3" type="ORF">AVDCRST_MAG45-1793</name>
</gene>
<sequence>MGLLDDAIREHLDLKRQHGAAEDELARQEAEALGPVTEADMAAPQEGAADEPEIPDGERVAGWPFDRVAENELAGEPEEPSFEWGEGDSGEVEVPSFVPAEPISDPDPDAEPEFVDSPTVAFDVLRQPVSEKEDELAAPEPAAPLGEDPLVEDLDPVSAGPETEFMPALGPETDEPEPLGPGPLEPEPPDLGTPPTDLELSEPEPLAPTGPEDPAELSRPEPFEPDDPVELSPPGQSEPFGREDPVEPSQLEPPEPFGREDPVDPSQPEPLEPLAPLEPDDPVEAEVTRAEALPVETEPPLSEPEPLEPYPREPIEASPDPLEPEPSADPGEAPLELDPGADRPPEEEPPAAESVAFAPEPPLLEESEERPREESAPPIGPAPSMRLDPTAEQGDPPGTAGEPLDADADPPTQAWSIHDEVEEDLGPPEVVPIEERPVFEPVPDAEERFDDVLEPPSEHGLDFADPVDTELDPEPAAEEEPPPREQPPAARGFFEETEEHETLWHEERPGADPDFEN</sequence>
<feature type="coiled-coil region" evidence="1">
    <location>
        <begin position="4"/>
        <end position="31"/>
    </location>
</feature>
<dbReference type="AlphaFoldDB" id="A0A6J4SYZ1"/>
<protein>
    <submittedName>
        <fullName evidence="3">Uncharacterized protein</fullName>
    </submittedName>
</protein>